<dbReference type="GO" id="GO:0003677">
    <property type="term" value="F:DNA binding"/>
    <property type="evidence" value="ECO:0007669"/>
    <property type="project" value="InterPro"/>
</dbReference>
<name>A0A549T7F3_9HYPH</name>
<feature type="region of interest" description="Disordered" evidence="2">
    <location>
        <begin position="1"/>
        <end position="67"/>
    </location>
</feature>
<gene>
    <name evidence="4" type="primary">repB</name>
    <name evidence="4" type="ORF">FNA46_14395</name>
</gene>
<dbReference type="InterPro" id="IPR037972">
    <property type="entry name" value="RepB_N"/>
</dbReference>
<comment type="similarity">
    <text evidence="1">Belongs to the ParB family.</text>
</comment>
<dbReference type="GO" id="GO:0005694">
    <property type="term" value="C:chromosome"/>
    <property type="evidence" value="ECO:0007669"/>
    <property type="project" value="TreeGrafter"/>
</dbReference>
<organism evidence="4 5">
    <name type="scientific">Rhizobium straminoryzae</name>
    <dbReference type="NCBI Taxonomy" id="1387186"/>
    <lineage>
        <taxon>Bacteria</taxon>
        <taxon>Pseudomonadati</taxon>
        <taxon>Pseudomonadota</taxon>
        <taxon>Alphaproteobacteria</taxon>
        <taxon>Hyphomicrobiales</taxon>
        <taxon>Rhizobiaceae</taxon>
        <taxon>Rhizobium/Agrobacterium group</taxon>
        <taxon>Rhizobium</taxon>
    </lineage>
</organism>
<dbReference type="Pfam" id="PF07506">
    <property type="entry name" value="RepB"/>
    <property type="match status" value="1"/>
</dbReference>
<dbReference type="PANTHER" id="PTHR33375">
    <property type="entry name" value="CHROMOSOME-PARTITIONING PROTEIN PARB-RELATED"/>
    <property type="match status" value="1"/>
</dbReference>
<dbReference type="Proteomes" id="UP000316801">
    <property type="component" value="Unassembled WGS sequence"/>
</dbReference>
<dbReference type="Gene3D" id="1.10.10.2830">
    <property type="match status" value="1"/>
</dbReference>
<dbReference type="NCBIfam" id="TIGR00180">
    <property type="entry name" value="parB_part"/>
    <property type="match status" value="1"/>
</dbReference>
<sequence>MAGSRKNELKALFGGGLAPAPAKAPDADQRATEPNAAPQPGSPASSAQGAAGPSPAMPSSASSAAPARSASGAVKAMGLSLGSLSRDAEEVRALRQALSDGERVVSVPTERIEASFVEDRLRIGDQDDEDFAALVDSMRDSGQQVPVLLRPHPTRPGHYQTAYGHRRIRAAARLGIEVKAVVRALNDDELVLAQGKENAERRNLSFIERAVFARNLAARGFDRKVIGEALSVQKSELSRLMQVVEAVPERFIRLIGAAPKAGRDRWMKLGELLQQPDSLARAAGEVESDNFLSAPSDERFQLLFDRLSARLKNARTASGEQSAVRTLTDGQGTVFARLRRDGKAARIEFSSGVDEAFLEEAADFLAARYREFLASKKAK</sequence>
<evidence type="ECO:0000313" key="5">
    <source>
        <dbReference type="Proteomes" id="UP000316801"/>
    </source>
</evidence>
<dbReference type="PANTHER" id="PTHR33375:SF1">
    <property type="entry name" value="CHROMOSOME-PARTITIONING PROTEIN PARB-RELATED"/>
    <property type="match status" value="1"/>
</dbReference>
<dbReference type="AlphaFoldDB" id="A0A549T7F3"/>
<dbReference type="CDD" id="cd16405">
    <property type="entry name" value="RepB_like_N"/>
    <property type="match status" value="1"/>
</dbReference>
<reference evidence="4 5" key="1">
    <citation type="submission" date="2019-07" db="EMBL/GenBank/DDBJ databases">
        <title>Ln-dependent methylotrophs.</title>
        <authorList>
            <person name="Tani A."/>
        </authorList>
    </citation>
    <scope>NUCLEOTIDE SEQUENCE [LARGE SCALE GENOMIC DNA]</scope>
    <source>
        <strain evidence="4 5">SM12</strain>
    </source>
</reference>
<keyword evidence="5" id="KW-1185">Reference proteome</keyword>
<feature type="domain" description="ParB-like N-terminal" evidence="3">
    <location>
        <begin position="105"/>
        <end position="199"/>
    </location>
</feature>
<dbReference type="GO" id="GO:0007059">
    <property type="term" value="P:chromosome segregation"/>
    <property type="evidence" value="ECO:0007669"/>
    <property type="project" value="TreeGrafter"/>
</dbReference>
<accession>A0A549T7F3</accession>
<evidence type="ECO:0000259" key="3">
    <source>
        <dbReference type="SMART" id="SM00470"/>
    </source>
</evidence>
<dbReference type="InterPro" id="IPR003115">
    <property type="entry name" value="ParB_N"/>
</dbReference>
<dbReference type="InterPro" id="IPR011111">
    <property type="entry name" value="Plasmid_RepB"/>
</dbReference>
<evidence type="ECO:0000256" key="2">
    <source>
        <dbReference type="SAM" id="MobiDB-lite"/>
    </source>
</evidence>
<evidence type="ECO:0000256" key="1">
    <source>
        <dbReference type="ARBA" id="ARBA00006295"/>
    </source>
</evidence>
<dbReference type="InterPro" id="IPR050336">
    <property type="entry name" value="Chromosome_partition/occlusion"/>
</dbReference>
<dbReference type="EMBL" id="VJMG01000038">
    <property type="protein sequence ID" value="TRL37801.1"/>
    <property type="molecule type" value="Genomic_DNA"/>
</dbReference>
<dbReference type="RefSeq" id="WP_143125907.1">
    <property type="nucleotide sequence ID" value="NZ_VJMG01000038.1"/>
</dbReference>
<proteinExistence type="inferred from homology"/>
<dbReference type="InterPro" id="IPR017819">
    <property type="entry name" value="Plasmid_partition_RepB"/>
</dbReference>
<dbReference type="InterPro" id="IPR036086">
    <property type="entry name" value="ParB/Sulfiredoxin_sf"/>
</dbReference>
<dbReference type="NCBIfam" id="TIGR03454">
    <property type="entry name" value="partition_RepB"/>
    <property type="match status" value="1"/>
</dbReference>
<dbReference type="SUPFAM" id="SSF109709">
    <property type="entry name" value="KorB DNA-binding domain-like"/>
    <property type="match status" value="1"/>
</dbReference>
<protein>
    <submittedName>
        <fullName evidence="4">Plasmid partitioning protein RepB</fullName>
    </submittedName>
</protein>
<comment type="caution">
    <text evidence="4">The sequence shown here is derived from an EMBL/GenBank/DDBJ whole genome shotgun (WGS) entry which is preliminary data.</text>
</comment>
<dbReference type="InterPro" id="IPR004437">
    <property type="entry name" value="ParB/RepB/Spo0J"/>
</dbReference>
<dbReference type="Gene3D" id="3.90.1530.30">
    <property type="match status" value="1"/>
</dbReference>
<dbReference type="SMART" id="SM00470">
    <property type="entry name" value="ParB"/>
    <property type="match status" value="1"/>
</dbReference>
<feature type="compositionally biased region" description="Low complexity" evidence="2">
    <location>
        <begin position="36"/>
        <end position="67"/>
    </location>
</feature>
<evidence type="ECO:0000313" key="4">
    <source>
        <dbReference type="EMBL" id="TRL37801.1"/>
    </source>
</evidence>
<dbReference type="SUPFAM" id="SSF110849">
    <property type="entry name" value="ParB/Sulfiredoxin"/>
    <property type="match status" value="1"/>
</dbReference>
<dbReference type="Pfam" id="PF02195">
    <property type="entry name" value="ParB_N"/>
    <property type="match status" value="1"/>
</dbReference>